<dbReference type="PROSITE" id="PS50198">
    <property type="entry name" value="PPIC_PPIASE_2"/>
    <property type="match status" value="1"/>
</dbReference>
<gene>
    <name evidence="4" type="ORF">AVDCRST_MAG07-1755</name>
</gene>
<organism evidence="4">
    <name type="scientific">uncultured Frankineae bacterium</name>
    <dbReference type="NCBI Taxonomy" id="437475"/>
    <lineage>
        <taxon>Bacteria</taxon>
        <taxon>Bacillati</taxon>
        <taxon>Actinomycetota</taxon>
        <taxon>Actinomycetes</taxon>
        <taxon>Frankiales</taxon>
        <taxon>environmental samples</taxon>
    </lineage>
</organism>
<dbReference type="PANTHER" id="PTHR47245:SF2">
    <property type="entry name" value="PEPTIDYL-PROLYL CIS-TRANS ISOMERASE HP_0175-RELATED"/>
    <property type="match status" value="1"/>
</dbReference>
<evidence type="ECO:0000256" key="2">
    <source>
        <dbReference type="SAM" id="MobiDB-lite"/>
    </source>
</evidence>
<keyword evidence="1" id="KW-0697">Rotamase</keyword>
<dbReference type="Pfam" id="PF13145">
    <property type="entry name" value="Rotamase_2"/>
    <property type="match status" value="1"/>
</dbReference>
<dbReference type="InterPro" id="IPR027304">
    <property type="entry name" value="Trigger_fact/SurA_dom_sf"/>
</dbReference>
<dbReference type="GO" id="GO:0003755">
    <property type="term" value="F:peptidyl-prolyl cis-trans isomerase activity"/>
    <property type="evidence" value="ECO:0007669"/>
    <property type="project" value="UniProtKB-KW"/>
</dbReference>
<keyword evidence="1" id="KW-0413">Isomerase</keyword>
<protein>
    <recommendedName>
        <fullName evidence="3">PpiC domain-containing protein</fullName>
    </recommendedName>
</protein>
<evidence type="ECO:0000259" key="3">
    <source>
        <dbReference type="PROSITE" id="PS50198"/>
    </source>
</evidence>
<proteinExistence type="predicted"/>
<feature type="domain" description="PpiC" evidence="3">
    <location>
        <begin position="93"/>
        <end position="188"/>
    </location>
</feature>
<reference evidence="4" key="1">
    <citation type="submission" date="2020-02" db="EMBL/GenBank/DDBJ databases">
        <authorList>
            <person name="Meier V. D."/>
        </authorList>
    </citation>
    <scope>NUCLEOTIDE SEQUENCE</scope>
    <source>
        <strain evidence="4">AVDCRST_MAG07</strain>
    </source>
</reference>
<accession>A0A6J4LEY4</accession>
<evidence type="ECO:0000256" key="1">
    <source>
        <dbReference type="PROSITE-ProRule" id="PRU00278"/>
    </source>
</evidence>
<dbReference type="AlphaFoldDB" id="A0A6J4LEY4"/>
<dbReference type="InterPro" id="IPR046357">
    <property type="entry name" value="PPIase_dom_sf"/>
</dbReference>
<evidence type="ECO:0000313" key="4">
    <source>
        <dbReference type="EMBL" id="CAA9330632.1"/>
    </source>
</evidence>
<dbReference type="PANTHER" id="PTHR47245">
    <property type="entry name" value="PEPTIDYLPROLYL ISOMERASE"/>
    <property type="match status" value="1"/>
</dbReference>
<dbReference type="SUPFAM" id="SSF109998">
    <property type="entry name" value="Triger factor/SurA peptide-binding domain-like"/>
    <property type="match status" value="1"/>
</dbReference>
<dbReference type="EMBL" id="CADCUB010000091">
    <property type="protein sequence ID" value="CAA9330632.1"/>
    <property type="molecule type" value="Genomic_DNA"/>
</dbReference>
<feature type="region of interest" description="Disordered" evidence="2">
    <location>
        <begin position="246"/>
        <end position="300"/>
    </location>
</feature>
<name>A0A6J4LEY4_9ACTN</name>
<dbReference type="InterPro" id="IPR000297">
    <property type="entry name" value="PPIase_PpiC"/>
</dbReference>
<feature type="compositionally biased region" description="Acidic residues" evidence="2">
    <location>
        <begin position="276"/>
        <end position="289"/>
    </location>
</feature>
<dbReference type="Gene3D" id="3.10.50.40">
    <property type="match status" value="1"/>
</dbReference>
<dbReference type="InterPro" id="IPR050245">
    <property type="entry name" value="PrsA_foldase"/>
</dbReference>
<dbReference type="SUPFAM" id="SSF54534">
    <property type="entry name" value="FKBP-like"/>
    <property type="match status" value="1"/>
</dbReference>
<sequence>MLSARVVEEAARREGVTVTSGQVDQQYAALEESVGGPEQLQQQAAAAGLTPALVRDLARTRALTSALADRLSQGTDVPEEELRAAYEANIDQFDQVRTAQVQLATLADAQALLPQARGLSDEAFQDLARERSVDESTKEQGGDLGLQPRSAFDQQGLEAFGAAAFGARVGDTFAVESPRGGHVVRVIERDTTTFEQARDDLRRQALESQSGPALQELLARTAADLDITINPRFGAWDAASLAVVERTDAGDRQISSPEAPATGPQEPADGGLLPEGEPEVPTDPEEPPVEPETPSETSGR</sequence>